<dbReference type="EC" id="2.3.2.3" evidence="7"/>
<evidence type="ECO:0000313" key="9">
    <source>
        <dbReference type="EMBL" id="KWX17789.1"/>
    </source>
</evidence>
<keyword evidence="5 7" id="KW-1133">Transmembrane helix</keyword>
<dbReference type="Proteomes" id="UP000289562">
    <property type="component" value="Unassembled WGS sequence"/>
</dbReference>
<feature type="transmembrane region" description="Helical" evidence="7">
    <location>
        <begin position="175"/>
        <end position="194"/>
    </location>
</feature>
<comment type="similarity">
    <text evidence="7">Belongs to the LPG synthase family.</text>
</comment>
<evidence type="ECO:0000313" key="10">
    <source>
        <dbReference type="EMBL" id="MDT2369211.1"/>
    </source>
</evidence>
<dbReference type="EMBL" id="PJVH01000015">
    <property type="protein sequence ID" value="RXU89217.1"/>
    <property type="molecule type" value="Genomic_DNA"/>
</dbReference>
<dbReference type="EMBL" id="JARPTX010000007">
    <property type="protein sequence ID" value="MDT2369211.1"/>
    <property type="molecule type" value="Genomic_DNA"/>
</dbReference>
<feature type="transmembrane region" description="Helical" evidence="7">
    <location>
        <begin position="493"/>
        <end position="515"/>
    </location>
</feature>
<keyword evidence="2" id="KW-1003">Cell membrane</keyword>
<dbReference type="PANTHER" id="PTHR34697">
    <property type="entry name" value="PHOSPHATIDYLGLYCEROL LYSYLTRANSFERASE"/>
    <property type="match status" value="1"/>
</dbReference>
<evidence type="ECO:0000256" key="3">
    <source>
        <dbReference type="ARBA" id="ARBA00022679"/>
    </source>
</evidence>
<dbReference type="PANTHER" id="PTHR34697:SF2">
    <property type="entry name" value="PHOSPHATIDYLGLYCEROL LYSYLTRANSFERASE"/>
    <property type="match status" value="1"/>
</dbReference>
<evidence type="ECO:0000256" key="2">
    <source>
        <dbReference type="ARBA" id="ARBA00022475"/>
    </source>
</evidence>
<dbReference type="GO" id="GO:0006629">
    <property type="term" value="P:lipid metabolic process"/>
    <property type="evidence" value="ECO:0007669"/>
    <property type="project" value="UniProtKB-KW"/>
</dbReference>
<organism evidence="9">
    <name type="scientific">Enterococcus faecium</name>
    <name type="common">Streptococcus faecium</name>
    <dbReference type="NCBI Taxonomy" id="1352"/>
    <lineage>
        <taxon>Bacteria</taxon>
        <taxon>Bacillati</taxon>
        <taxon>Bacillota</taxon>
        <taxon>Bacilli</taxon>
        <taxon>Lactobacillales</taxon>
        <taxon>Enterococcaceae</taxon>
        <taxon>Enterococcus</taxon>
    </lineage>
</organism>
<feature type="transmembrane region" description="Helical" evidence="7">
    <location>
        <begin position="206"/>
        <end position="229"/>
    </location>
</feature>
<feature type="transmembrane region" description="Helical" evidence="7">
    <location>
        <begin position="59"/>
        <end position="76"/>
    </location>
</feature>
<feature type="transmembrane region" description="Helical" evidence="7">
    <location>
        <begin position="419"/>
        <end position="436"/>
    </location>
</feature>
<feature type="transmembrane region" description="Helical" evidence="7">
    <location>
        <begin position="328"/>
        <end position="350"/>
    </location>
</feature>
<gene>
    <name evidence="7 10" type="primary">mprF</name>
    <name evidence="9" type="ORF">AWT83_04460</name>
    <name evidence="11" type="ORF">CYQ77_06330</name>
    <name evidence="10" type="ORF">P6Z85_03280</name>
</gene>
<reference evidence="10" key="3">
    <citation type="submission" date="2023-03" db="EMBL/GenBank/DDBJ databases">
        <authorList>
            <person name="Shen W."/>
            <person name="Cai J."/>
        </authorList>
    </citation>
    <scope>NUCLEOTIDE SEQUENCE</scope>
    <source>
        <strain evidence="10">B1010-2</strain>
    </source>
</reference>
<comment type="function">
    <text evidence="7">Catalyzes the transfer of a lysyl group from L-lysyl-tRNA(Lys) to membrane-bound phosphatidylglycerol (PG), which produces lysylphosphatidylglycerol (LPG), a major component of the bacterial membrane with a positive net charge. LPG synthesis contributes to bacterial virulence as it is involved in the resistance mechanism against cationic antimicrobial peptides (CAMP) produces by the host's immune system (defensins, cathelicidins) and by the competing microorganisms.</text>
</comment>
<evidence type="ECO:0000256" key="7">
    <source>
        <dbReference type="RuleBase" id="RU363042"/>
    </source>
</evidence>
<evidence type="ECO:0000313" key="12">
    <source>
        <dbReference type="Proteomes" id="UP000289562"/>
    </source>
</evidence>
<accession>A0A132P663</accession>
<dbReference type="InterPro" id="IPR024320">
    <property type="entry name" value="LPG_synthase_C"/>
</dbReference>
<feature type="transmembrane region" description="Helical" evidence="7">
    <location>
        <begin position="97"/>
        <end position="122"/>
    </location>
</feature>
<reference evidence="9" key="1">
    <citation type="submission" date="2016-01" db="EMBL/GenBank/DDBJ databases">
        <title>Molecular Mechanisms for transfer of large genomic segments between Enterococcus faecium strains.</title>
        <authorList>
            <person name="Garcia-Solache M.A."/>
            <person name="Lebreton F."/>
            <person name="Mclaughlin R.E."/>
            <person name="Whiteaker J.D."/>
            <person name="Gilmore M.S."/>
            <person name="Rice L.B."/>
        </authorList>
    </citation>
    <scope>NUCLEOTIDE SEQUENCE [LARGE SCALE GENOMIC DNA]</scope>
    <source>
        <strain evidence="9">D344RRF x C68</strain>
    </source>
</reference>
<dbReference type="RefSeq" id="WP_002298205.1">
    <property type="nucleotide sequence ID" value="NZ_AP019394.1"/>
</dbReference>
<feature type="transmembrane region" description="Helical" evidence="7">
    <location>
        <begin position="241"/>
        <end position="261"/>
    </location>
</feature>
<dbReference type="AlphaFoldDB" id="A0A132P663"/>
<evidence type="ECO:0000256" key="4">
    <source>
        <dbReference type="ARBA" id="ARBA00022692"/>
    </source>
</evidence>
<evidence type="ECO:0000256" key="5">
    <source>
        <dbReference type="ARBA" id="ARBA00022989"/>
    </source>
</evidence>
<feature type="transmembrane region" description="Helical" evidence="7">
    <location>
        <begin position="370"/>
        <end position="390"/>
    </location>
</feature>
<dbReference type="Pfam" id="PF09924">
    <property type="entry name" value="LPG_synthase_C"/>
    <property type="match status" value="1"/>
</dbReference>
<sequence length="857" mass="97816">MKNKRYLMLQWIKEHSLILKLIFFGSVLVFVANQVANIANGMSWQDIWQRMGQQSHMTILLMILAGMLGVTPMLLYDWVTIRVLEKQGKPKMERKEFLLAAWVTNTINNLAGFGGVVGASLRASFYGKQTNRKMVLATVSKVALFMLTGLSVWSFLTFIDVFFIQSESIFRSYWIWLFGGSFLAPVIFFFAYLKRKTLFSEFYPKGLLGLLLASFGQWTGALAVFLIIGKLMRIDISMLSIYPMFMIATLIGMLTMVPGGMGTFDVLMILGMSQLSVRQDVAVVWLLYYRLFYYVLPFMTGLLLFITHTGVKINRFLDNIPRLFFQKVAHIVLVSAVYFAGIMMVLLSTITNLSAISRLFQVLLPFSFNFLDQTVNLLVGFLLLGLARALSVKVKKAFLPTIALLSFGILNTITRTLSWQLILVYVLILLAVWLSRKEFYRTKFVYSWGAIIFDASLFGFLFIVYAIAGYHSGRFLVGRITGNHFILFPSDDVWFSGLIGLGISLLALVALYQYLAEDTTKLGSEYEKDRFDRLLETYGGTATSHQLRLSGYSYFYYQEDDQDQVVFGYQIKGNKCFVLGDPVGNPKMMRAATNQFMKQADCLGYQLAFYKISESYVVMLHELGFHFTKVGEAGIVDLATEDLSRLSQQLEYQRLMKEGYHFTWYDQLPEELHQAVNEVSQKWLQGAREKYFSVGRFDKSYVLSSGVGIVRKDQKVVGFITAQPMTKKQAGYDLLRVLPKESEELADYLLANLFIVYEKMGYSEANLGLAPLANVGETDFSFFQEKVMHIVYNYGNFFYSFQSAYEKKLKYVDHWEGRYFAYRKGSNFGFATMQLLSLIGKEKGNVPSLAEEVLTEL</sequence>
<keyword evidence="7" id="KW-0046">Antibiotic resistance</keyword>
<keyword evidence="3 7" id="KW-0808">Transferase</keyword>
<dbReference type="InterPro" id="IPR051211">
    <property type="entry name" value="PG_lysyltransferase"/>
</dbReference>
<evidence type="ECO:0000313" key="11">
    <source>
        <dbReference type="EMBL" id="RXU89217.1"/>
    </source>
</evidence>
<evidence type="ECO:0000256" key="1">
    <source>
        <dbReference type="ARBA" id="ARBA00004651"/>
    </source>
</evidence>
<comment type="subcellular location">
    <subcellularLocation>
        <location evidence="1 7">Cell membrane</location>
        <topology evidence="1 7">Multi-pass membrane protein</topology>
    </subcellularLocation>
</comment>
<dbReference type="PATRIC" id="fig|1352.770.peg.294"/>
<feature type="transmembrane region" description="Helical" evidence="7">
    <location>
        <begin position="142"/>
        <end position="163"/>
    </location>
</feature>
<dbReference type="Pfam" id="PF03706">
    <property type="entry name" value="LPG_synthase_TM"/>
    <property type="match status" value="1"/>
</dbReference>
<evidence type="ECO:0000259" key="8">
    <source>
        <dbReference type="Pfam" id="PF09924"/>
    </source>
</evidence>
<dbReference type="EMBL" id="LRHK01000001">
    <property type="protein sequence ID" value="KWX17789.1"/>
    <property type="molecule type" value="Genomic_DNA"/>
</dbReference>
<evidence type="ECO:0000256" key="6">
    <source>
        <dbReference type="ARBA" id="ARBA00023136"/>
    </source>
</evidence>
<dbReference type="InterPro" id="IPR022791">
    <property type="entry name" value="L-PG_synthase/AglD"/>
</dbReference>
<reference evidence="11 12" key="2">
    <citation type="submission" date="2017-12" db="EMBL/GenBank/DDBJ databases">
        <title>A pool of 800 enterococci isolated from chicken carcass rinse samples from New Zealand.</title>
        <authorList>
            <person name="Zhang J."/>
            <person name="Rogers L."/>
            <person name="Midwinter A."/>
            <person name="French N."/>
        </authorList>
    </citation>
    <scope>NUCLEOTIDE SEQUENCE [LARGE SCALE GENOMIC DNA]</scope>
    <source>
        <strain evidence="11 12">EN697</strain>
    </source>
</reference>
<dbReference type="GO" id="GO:0005886">
    <property type="term" value="C:plasma membrane"/>
    <property type="evidence" value="ECO:0007669"/>
    <property type="project" value="UniProtKB-SubCell"/>
</dbReference>
<comment type="catalytic activity">
    <reaction evidence="7">
        <text>L-lysyl-tRNA(Lys) + a 1,2-diacyl-sn-glycero-3-phospho-(1'-sn-glycerol) = a 1,2-diacyl-sn-glycero-3-phospho-1'-(3'-O-L-lysyl)-sn-glycerol + tRNA(Lys)</text>
        <dbReference type="Rhea" id="RHEA:10668"/>
        <dbReference type="Rhea" id="RHEA-COMP:9696"/>
        <dbReference type="Rhea" id="RHEA-COMP:9697"/>
        <dbReference type="ChEBI" id="CHEBI:64716"/>
        <dbReference type="ChEBI" id="CHEBI:75792"/>
        <dbReference type="ChEBI" id="CHEBI:78442"/>
        <dbReference type="ChEBI" id="CHEBI:78529"/>
        <dbReference type="EC" id="2.3.2.3"/>
    </reaction>
</comment>
<protein>
    <recommendedName>
        <fullName evidence="7">Phosphatidylglycerol lysyltransferase</fullName>
        <ecNumber evidence="7">2.3.2.3</ecNumber>
    </recommendedName>
    <alternativeName>
        <fullName evidence="7">Lysylphosphatidylglycerol synthase</fullName>
    </alternativeName>
</protein>
<keyword evidence="4 7" id="KW-0812">Transmembrane</keyword>
<keyword evidence="6 7" id="KW-0472">Membrane</keyword>
<dbReference type="GO" id="GO:0055091">
    <property type="term" value="P:phospholipid homeostasis"/>
    <property type="evidence" value="ECO:0007669"/>
    <property type="project" value="TreeGrafter"/>
</dbReference>
<feature type="transmembrane region" description="Helical" evidence="7">
    <location>
        <begin position="281"/>
        <end position="307"/>
    </location>
</feature>
<name>A0A132P663_ENTFC</name>
<dbReference type="Proteomes" id="UP000070452">
    <property type="component" value="Unassembled WGS sequence"/>
</dbReference>
<feature type="domain" description="Phosphatidylglycerol lysyltransferase C-terminal" evidence="8">
    <location>
        <begin position="533"/>
        <end position="822"/>
    </location>
</feature>
<keyword evidence="7" id="KW-0443">Lipid metabolism</keyword>
<proteinExistence type="inferred from homology"/>
<dbReference type="Proteomes" id="UP001260956">
    <property type="component" value="Unassembled WGS sequence"/>
</dbReference>
<dbReference type="GO" id="GO:0046677">
    <property type="term" value="P:response to antibiotic"/>
    <property type="evidence" value="ECO:0007669"/>
    <property type="project" value="UniProtKB-KW"/>
</dbReference>
<feature type="transmembrane region" description="Helical" evidence="7">
    <location>
        <begin position="21"/>
        <end position="39"/>
    </location>
</feature>
<feature type="transmembrane region" description="Helical" evidence="7">
    <location>
        <begin position="448"/>
        <end position="473"/>
    </location>
</feature>
<comment type="caution">
    <text evidence="9">The sequence shown here is derived from an EMBL/GenBank/DDBJ whole genome shotgun (WGS) entry which is preliminary data.</text>
</comment>
<dbReference type="GO" id="GO:0050071">
    <property type="term" value="F:phosphatidylglycerol lysyltransferase activity"/>
    <property type="evidence" value="ECO:0007669"/>
    <property type="project" value="UniProtKB-EC"/>
</dbReference>
<dbReference type="NCBIfam" id="NF033480">
    <property type="entry name" value="bifunc_MprF"/>
    <property type="match status" value="1"/>
</dbReference>